<keyword evidence="5 10" id="KW-0472">Membrane</keyword>
<reference evidence="13 14" key="1">
    <citation type="journal article" date="2019" name="Genome Biol. Evol.">
        <title>Insights into the evolution of the New World diploid cottons (Gossypium, subgenus Houzingenia) based on genome sequencing.</title>
        <authorList>
            <person name="Grover C.E."/>
            <person name="Arick M.A. 2nd"/>
            <person name="Thrash A."/>
            <person name="Conover J.L."/>
            <person name="Sanders W.S."/>
            <person name="Peterson D.G."/>
            <person name="Frelichowski J.E."/>
            <person name="Scheffler J.A."/>
            <person name="Scheffler B.E."/>
            <person name="Wendel J.F."/>
        </authorList>
    </citation>
    <scope>NUCLEOTIDE SEQUENCE [LARGE SCALE GENOMIC DNA]</scope>
    <source>
        <strain evidence="13">27</strain>
        <tissue evidence="13">Leaf</tissue>
    </source>
</reference>
<comment type="caution">
    <text evidence="13">The sequence shown here is derived from an EMBL/GenBank/DDBJ whole genome shotgun (WGS) entry which is preliminary data.</text>
</comment>
<dbReference type="GO" id="GO:0012505">
    <property type="term" value="C:endomembrane system"/>
    <property type="evidence" value="ECO:0007669"/>
    <property type="project" value="UniProtKB-SubCell"/>
</dbReference>
<name>A0A7J8QT78_GOSDV</name>
<protein>
    <recommendedName>
        <fullName evidence="9">glutamate carboxypeptidase II</fullName>
        <ecNumber evidence="9">3.4.17.21</ecNumber>
    </recommendedName>
</protein>
<evidence type="ECO:0000313" key="14">
    <source>
        <dbReference type="Proteomes" id="UP000593561"/>
    </source>
</evidence>
<sequence length="813" mass="89849">MPPNLTKPNSGFTSKPSPLCTFVSLIILLIIGFYTLHYPPGNPKKVLLFQQIFLSSASNSTIASYLRSLTSHPHLAGTKPSLETIHYVKTHFQNLGLETHTVPFQTLLSYPVHASVSMHFGNSTVLNLPLNEMGIPSYPSSGLIQPYHAFSPSGTVHGKVVFANHGREDDYRTLGLMGVNVNGCIVITRKGGGLSRGAVVKIAEKKGALGVLMYAEGDVSKGSFGSGVERGTVMEGVGDPLTPGWGADEDGERLKLEDKKVLERFPGIPSLPLPFESAQLILDSLEGPLAPQEWRDSGRSNLSHVGSGLVMVNFTYQVGLAGWENAWGDINFTLSMPDLGLTHYWNWFDLFWPKRTPLSTATDTFLLCLHGTHGGDGEKKLATIYNVVAVIRGLEEPDRYVLMGNHRDAWTYGAVDPNSGTATLLDIARRYALLMRKGWNPRRTIIFCSWDAEEFGMIGSTEWVEQNLVNLGAKAVAYLNVDCAVQGPGFFAGATPQLDNLIFEVTKKVQDQDSEVVATIYEKWKTMNGNNIQRLSGVDSDFAPFLQHAGVPSVDIYYGRDFPVYHTAFDSFNWMINNADPFFWRHVADNTALLFDMLVAGVWGLLGLHLADDPVLPLDYLSYAKQLREYKDAFSRVLDGNISLTPLAASIQEFTSAAKQASEETKKLMEQEFANDLLSLKIRALNDRLMLAERGFLDTDGIKGREWFKHLVSVLFSKIAVRTEVLHTGSRIFLAISTEDLTYRYGNMICFLGIYGPRSNYESGLEFFPGISDAMAESKNMSQKDGHAAIKHEIWRVARAIQRAAAALKGELV</sequence>
<dbReference type="GO" id="GO:0004181">
    <property type="term" value="F:metallocarboxypeptidase activity"/>
    <property type="evidence" value="ECO:0007669"/>
    <property type="project" value="UniProtKB-EC"/>
</dbReference>
<dbReference type="Pfam" id="PF04389">
    <property type="entry name" value="Peptidase_M28"/>
    <property type="match status" value="1"/>
</dbReference>
<evidence type="ECO:0000259" key="12">
    <source>
        <dbReference type="Pfam" id="PF04389"/>
    </source>
</evidence>
<feature type="domain" description="Transferrin receptor-like dimerisation" evidence="11">
    <location>
        <begin position="754"/>
        <end position="809"/>
    </location>
</feature>
<dbReference type="Gene3D" id="3.40.630.10">
    <property type="entry name" value="Zn peptidases"/>
    <property type="match status" value="2"/>
</dbReference>
<evidence type="ECO:0000256" key="10">
    <source>
        <dbReference type="SAM" id="Phobius"/>
    </source>
</evidence>
<comment type="subcellular location">
    <subcellularLocation>
        <location evidence="8">Endomembrane system</location>
        <topology evidence="8">Single-pass type II membrane protein</topology>
    </subcellularLocation>
</comment>
<evidence type="ECO:0000256" key="5">
    <source>
        <dbReference type="ARBA" id="ARBA00023136"/>
    </source>
</evidence>
<evidence type="ECO:0000256" key="7">
    <source>
        <dbReference type="ARBA" id="ARBA00052003"/>
    </source>
</evidence>
<evidence type="ECO:0000256" key="8">
    <source>
        <dbReference type="ARBA" id="ARBA00060399"/>
    </source>
</evidence>
<dbReference type="InterPro" id="IPR036757">
    <property type="entry name" value="TFR-like_dimer_dom_sf"/>
</dbReference>
<dbReference type="SUPFAM" id="SSF52025">
    <property type="entry name" value="PA domain"/>
    <property type="match status" value="1"/>
</dbReference>
<evidence type="ECO:0000259" key="11">
    <source>
        <dbReference type="Pfam" id="PF04253"/>
    </source>
</evidence>
<dbReference type="FunFam" id="3.40.630.10:FF:000164">
    <property type="entry name" value="Os01g0740650 protein"/>
    <property type="match status" value="1"/>
</dbReference>
<dbReference type="EMBL" id="JABFAC010000001">
    <property type="protein sequence ID" value="MBA0604695.1"/>
    <property type="molecule type" value="Genomic_DNA"/>
</dbReference>
<evidence type="ECO:0000256" key="3">
    <source>
        <dbReference type="ARBA" id="ARBA00022968"/>
    </source>
</evidence>
<evidence type="ECO:0000256" key="2">
    <source>
        <dbReference type="ARBA" id="ARBA00022692"/>
    </source>
</evidence>
<keyword evidence="2 10" id="KW-0812">Transmembrane</keyword>
<dbReference type="Gene3D" id="3.50.30.30">
    <property type="match status" value="1"/>
</dbReference>
<dbReference type="Proteomes" id="UP000593561">
    <property type="component" value="Unassembled WGS sequence"/>
</dbReference>
<keyword evidence="6" id="KW-0325">Glycoprotein</keyword>
<dbReference type="InterPro" id="IPR046450">
    <property type="entry name" value="PA_dom_sf"/>
</dbReference>
<dbReference type="InterPro" id="IPR039373">
    <property type="entry name" value="Peptidase_M28B"/>
</dbReference>
<evidence type="ECO:0000256" key="6">
    <source>
        <dbReference type="ARBA" id="ARBA00023180"/>
    </source>
</evidence>
<dbReference type="Gene3D" id="1.20.930.40">
    <property type="entry name" value="Transferrin receptor-like, dimerisation domain"/>
    <property type="match status" value="2"/>
</dbReference>
<organism evidence="13 14">
    <name type="scientific">Gossypium davidsonii</name>
    <name type="common">Davidson's cotton</name>
    <name type="synonym">Gossypium klotzschianum subsp. davidsonii</name>
    <dbReference type="NCBI Taxonomy" id="34287"/>
    <lineage>
        <taxon>Eukaryota</taxon>
        <taxon>Viridiplantae</taxon>
        <taxon>Streptophyta</taxon>
        <taxon>Embryophyta</taxon>
        <taxon>Tracheophyta</taxon>
        <taxon>Spermatophyta</taxon>
        <taxon>Magnoliopsida</taxon>
        <taxon>eudicotyledons</taxon>
        <taxon>Gunneridae</taxon>
        <taxon>Pentapetalae</taxon>
        <taxon>rosids</taxon>
        <taxon>malvids</taxon>
        <taxon>Malvales</taxon>
        <taxon>Malvaceae</taxon>
        <taxon>Malvoideae</taxon>
        <taxon>Gossypium</taxon>
    </lineage>
</organism>
<dbReference type="EC" id="3.4.17.21" evidence="9"/>
<dbReference type="Pfam" id="PF04253">
    <property type="entry name" value="TFR_dimer"/>
    <property type="match status" value="2"/>
</dbReference>
<feature type="domain" description="Transferrin receptor-like dimerisation" evidence="11">
    <location>
        <begin position="642"/>
        <end position="712"/>
    </location>
</feature>
<evidence type="ECO:0000313" key="13">
    <source>
        <dbReference type="EMBL" id="MBA0604695.1"/>
    </source>
</evidence>
<dbReference type="PANTHER" id="PTHR10404">
    <property type="entry name" value="N-ACETYLATED-ALPHA-LINKED ACIDIC DIPEPTIDASE"/>
    <property type="match status" value="1"/>
</dbReference>
<evidence type="ECO:0000256" key="1">
    <source>
        <dbReference type="ARBA" id="ARBA00005634"/>
    </source>
</evidence>
<evidence type="ECO:0000256" key="4">
    <source>
        <dbReference type="ARBA" id="ARBA00022989"/>
    </source>
</evidence>
<feature type="domain" description="Peptidase M28" evidence="12">
    <location>
        <begin position="386"/>
        <end position="573"/>
    </location>
</feature>
<dbReference type="CDD" id="cd08022">
    <property type="entry name" value="M28_PSMA_like"/>
    <property type="match status" value="1"/>
</dbReference>
<feature type="transmembrane region" description="Helical" evidence="10">
    <location>
        <begin position="16"/>
        <end position="34"/>
    </location>
</feature>
<comment type="similarity">
    <text evidence="1">Belongs to the peptidase M28 family. M28B subfamily.</text>
</comment>
<gene>
    <name evidence="13" type="ORF">Godav_017341</name>
</gene>
<dbReference type="SUPFAM" id="SSF53187">
    <property type="entry name" value="Zn-dependent exopeptidases"/>
    <property type="match status" value="1"/>
</dbReference>
<proteinExistence type="inferred from homology"/>
<dbReference type="InterPro" id="IPR007484">
    <property type="entry name" value="Peptidase_M28"/>
</dbReference>
<evidence type="ECO:0000256" key="9">
    <source>
        <dbReference type="ARBA" id="ARBA00066561"/>
    </source>
</evidence>
<dbReference type="PANTHER" id="PTHR10404:SF75">
    <property type="entry name" value="GLUTAMATE CARBOXYPEPTIDASE AMP1-RELATED"/>
    <property type="match status" value="1"/>
</dbReference>
<comment type="catalytic activity">
    <reaction evidence="7">
        <text>Release of an unsubstituted, C-terminal glutamyl residue, typically from Ac-Asp-Glu or folylpoly-gamma-glutamates.</text>
        <dbReference type="EC" id="3.4.17.21"/>
    </reaction>
</comment>
<dbReference type="InterPro" id="IPR007365">
    <property type="entry name" value="TFR-like_dimer_dom"/>
</dbReference>
<keyword evidence="14" id="KW-1185">Reference proteome</keyword>
<dbReference type="SUPFAM" id="SSF47672">
    <property type="entry name" value="Transferrin receptor-like dimerisation domain"/>
    <property type="match status" value="2"/>
</dbReference>
<keyword evidence="3" id="KW-0735">Signal-anchor</keyword>
<keyword evidence="4 10" id="KW-1133">Transmembrane helix</keyword>
<accession>A0A7J8QT78</accession>
<dbReference type="AlphaFoldDB" id="A0A7J8QT78"/>